<dbReference type="PRINTS" id="PR00452">
    <property type="entry name" value="SH3DOMAIN"/>
</dbReference>
<dbReference type="OrthoDB" id="446293at2759"/>
<dbReference type="PANTHER" id="PTHR46514">
    <property type="entry name" value="AMPHIPHYSIN"/>
    <property type="match status" value="1"/>
</dbReference>
<dbReference type="PANTHER" id="PTHR46514:SF4">
    <property type="entry name" value="MYC BOX-DEPENDENT-INTERACTING PROTEIN 1"/>
    <property type="match status" value="1"/>
</dbReference>
<dbReference type="FunFam" id="1.20.1270.60:FF:000007">
    <property type="entry name" value="Bridging integrator 1, isoform CRA_e"/>
    <property type="match status" value="1"/>
</dbReference>
<dbReference type="PROSITE" id="PS50002">
    <property type="entry name" value="SH3"/>
    <property type="match status" value="1"/>
</dbReference>
<evidence type="ECO:0000259" key="7">
    <source>
        <dbReference type="PROSITE" id="PS50002"/>
    </source>
</evidence>
<keyword evidence="3" id="KW-0963">Cytoplasm</keyword>
<dbReference type="GO" id="GO:0005543">
    <property type="term" value="F:phospholipid binding"/>
    <property type="evidence" value="ECO:0007669"/>
    <property type="project" value="TreeGrafter"/>
</dbReference>
<comment type="subcellular location">
    <subcellularLocation>
        <location evidence="1">Cytoplasm</location>
    </subcellularLocation>
</comment>
<evidence type="ECO:0000256" key="3">
    <source>
        <dbReference type="ARBA" id="ARBA00022490"/>
    </source>
</evidence>
<dbReference type="PRINTS" id="PR01253">
    <property type="entry name" value="AMPHIPHYSIN2"/>
</dbReference>
<dbReference type="PROSITE" id="PS51021">
    <property type="entry name" value="BAR"/>
    <property type="match status" value="1"/>
</dbReference>
<dbReference type="CTD" id="274"/>
<dbReference type="SUPFAM" id="SSF103657">
    <property type="entry name" value="BAR/IMD domain-like"/>
    <property type="match status" value="1"/>
</dbReference>
<sequence length="410" mass="45725">MAEMGSKGVTAGKIASNVQKKLTRAQEKVLQKLGKADETKDEQFEQCVQNFNKQLTEGTRLQKDLRTYLASVKAMHEASKKLNECLQEVYEPDWPGRDEANKIAENNDLLWLDYHQKLVDQALLTMDTYLGQFPDIKSRIAKRGRKLVDYDSARHHYESLQTAKKKDEAKIAKAEEELIKAQKVFEEMNVDLQEELPSLWNSRVGFYVNTFQSIAGLEENFHKEMSKLNESLNDVLVSLEKQHGSNTFTVKAQPSDNAPAKGNKSPSPPPEGSPAATPEIRVNHEPEPPSSATAGASLPKSPSQSSLPAVVVETFSATVNGTVEGGSGAGRLDLPPGFMFKVQAQHDYVATDTDELQLKAGDVVLVIPFQNPEEQDEGWLMGVKESDWNQHKELEKCRGVFPENFTERVQ</sequence>
<evidence type="ECO:0000256" key="6">
    <source>
        <dbReference type="SAM" id="MobiDB-lite"/>
    </source>
</evidence>
<dbReference type="Gene3D" id="1.20.1270.60">
    <property type="entry name" value="Arfaptin homology (AH) domain/BAR domain"/>
    <property type="match status" value="1"/>
</dbReference>
<reference evidence="10" key="1">
    <citation type="submission" date="2025-08" db="UniProtKB">
        <authorList>
            <consortium name="RefSeq"/>
        </authorList>
    </citation>
    <scope>IDENTIFICATION</scope>
    <source>
        <tissue evidence="10">Brain</tissue>
    </source>
</reference>
<keyword evidence="2 4" id="KW-0728">SH3 domain</keyword>
<dbReference type="GO" id="GO:0048156">
    <property type="term" value="F:tau protein binding"/>
    <property type="evidence" value="ECO:0007669"/>
    <property type="project" value="TreeGrafter"/>
</dbReference>
<dbReference type="InterPro" id="IPR027267">
    <property type="entry name" value="AH/BAR_dom_sf"/>
</dbReference>
<evidence type="ECO:0000313" key="9">
    <source>
        <dbReference type="Proteomes" id="UP000000715"/>
    </source>
</evidence>
<feature type="coiled-coil region" evidence="5">
    <location>
        <begin position="157"/>
        <end position="191"/>
    </location>
</feature>
<name>A0A8U0ND35_MUSPF</name>
<dbReference type="FunFam" id="2.30.30.40:FF:000029">
    <property type="entry name" value="myc box-dependent-interacting protein 1 isoform X2"/>
    <property type="match status" value="1"/>
</dbReference>
<dbReference type="InterPro" id="IPR001452">
    <property type="entry name" value="SH3_domain"/>
</dbReference>
<dbReference type="SMART" id="SM00721">
    <property type="entry name" value="BAR"/>
    <property type="match status" value="1"/>
</dbReference>
<evidence type="ECO:0000256" key="1">
    <source>
        <dbReference type="ARBA" id="ARBA00004496"/>
    </source>
</evidence>
<dbReference type="Pfam" id="PF14604">
    <property type="entry name" value="SH3_9"/>
    <property type="match status" value="1"/>
</dbReference>
<dbReference type="InterPro" id="IPR003005">
    <property type="entry name" value="Amphiphysin"/>
</dbReference>
<dbReference type="InterPro" id="IPR004148">
    <property type="entry name" value="BAR_dom"/>
</dbReference>
<proteinExistence type="predicted"/>
<dbReference type="GO" id="GO:0030100">
    <property type="term" value="P:regulation of endocytosis"/>
    <property type="evidence" value="ECO:0007669"/>
    <property type="project" value="InterPro"/>
</dbReference>
<organism evidence="9 10">
    <name type="scientific">Mustela putorius furo</name>
    <name type="common">European domestic ferret</name>
    <name type="synonym">Mustela furo</name>
    <dbReference type="NCBI Taxonomy" id="9669"/>
    <lineage>
        <taxon>Eukaryota</taxon>
        <taxon>Metazoa</taxon>
        <taxon>Chordata</taxon>
        <taxon>Craniata</taxon>
        <taxon>Vertebrata</taxon>
        <taxon>Euteleostomi</taxon>
        <taxon>Mammalia</taxon>
        <taxon>Eutheria</taxon>
        <taxon>Laurasiatheria</taxon>
        <taxon>Carnivora</taxon>
        <taxon>Caniformia</taxon>
        <taxon>Musteloidea</taxon>
        <taxon>Mustelidae</taxon>
        <taxon>Mustelinae</taxon>
        <taxon>Mustela</taxon>
    </lineage>
</organism>
<dbReference type="GO" id="GO:0005886">
    <property type="term" value="C:plasma membrane"/>
    <property type="evidence" value="ECO:0007669"/>
    <property type="project" value="TreeGrafter"/>
</dbReference>
<dbReference type="RefSeq" id="XP_004777871.1">
    <property type="nucleotide sequence ID" value="XM_004777814.3"/>
</dbReference>
<evidence type="ECO:0000313" key="10">
    <source>
        <dbReference type="RefSeq" id="XP_004777871.1"/>
    </source>
</evidence>
<protein>
    <submittedName>
        <fullName evidence="10">Myc box-dependent-interacting protein 1 isoform X22</fullName>
    </submittedName>
</protein>
<dbReference type="InterPro" id="IPR036028">
    <property type="entry name" value="SH3-like_dom_sf"/>
</dbReference>
<evidence type="ECO:0000259" key="8">
    <source>
        <dbReference type="PROSITE" id="PS51021"/>
    </source>
</evidence>
<gene>
    <name evidence="10" type="primary">BIN1</name>
</gene>
<dbReference type="CDD" id="cd07611">
    <property type="entry name" value="BAR_Amphiphysin_I_II"/>
    <property type="match status" value="1"/>
</dbReference>
<dbReference type="SMART" id="SM00326">
    <property type="entry name" value="SH3"/>
    <property type="match status" value="1"/>
</dbReference>
<dbReference type="Proteomes" id="UP000000715">
    <property type="component" value="Unplaced"/>
</dbReference>
<feature type="region of interest" description="Disordered" evidence="6">
    <location>
        <begin position="248"/>
        <end position="305"/>
    </location>
</feature>
<dbReference type="Gene3D" id="2.30.30.40">
    <property type="entry name" value="SH3 Domains"/>
    <property type="match status" value="1"/>
</dbReference>
<feature type="domain" description="BAR" evidence="8">
    <location>
        <begin position="29"/>
        <end position="245"/>
    </location>
</feature>
<dbReference type="AlphaFoldDB" id="A0A8U0ND35"/>
<dbReference type="SUPFAM" id="SSF50044">
    <property type="entry name" value="SH3-domain"/>
    <property type="match status" value="1"/>
</dbReference>
<evidence type="ECO:0000256" key="2">
    <source>
        <dbReference type="ARBA" id="ARBA00022443"/>
    </source>
</evidence>
<dbReference type="InterPro" id="IPR035471">
    <property type="entry name" value="Amphiphysin-2_SH3"/>
</dbReference>
<keyword evidence="5" id="KW-0175">Coiled coil</keyword>
<dbReference type="PRINTS" id="PR01251">
    <property type="entry name" value="AMPHIPHYSIN"/>
</dbReference>
<evidence type="ECO:0000256" key="5">
    <source>
        <dbReference type="SAM" id="Coils"/>
    </source>
</evidence>
<dbReference type="GO" id="GO:0008021">
    <property type="term" value="C:synaptic vesicle"/>
    <property type="evidence" value="ECO:0007669"/>
    <property type="project" value="TreeGrafter"/>
</dbReference>
<accession>A0A8U0ND35</accession>
<feature type="domain" description="SH3" evidence="7">
    <location>
        <begin position="337"/>
        <end position="410"/>
    </location>
</feature>
<dbReference type="GeneID" id="101672992"/>
<dbReference type="Pfam" id="PF03114">
    <property type="entry name" value="BAR"/>
    <property type="match status" value="1"/>
</dbReference>
<dbReference type="CDD" id="cd12139">
    <property type="entry name" value="SH3_Bin1"/>
    <property type="match status" value="1"/>
</dbReference>
<keyword evidence="9" id="KW-1185">Reference proteome</keyword>
<evidence type="ECO:0000256" key="4">
    <source>
        <dbReference type="PROSITE-ProRule" id="PRU00192"/>
    </source>
</evidence>
<dbReference type="InterPro" id="IPR003023">
    <property type="entry name" value="Amphiphysin_2"/>
</dbReference>